<keyword evidence="3 6" id="KW-0067">ATP-binding</keyword>
<dbReference type="GO" id="GO:0005524">
    <property type="term" value="F:ATP binding"/>
    <property type="evidence" value="ECO:0007669"/>
    <property type="project" value="UniProtKB-KW"/>
</dbReference>
<dbReference type="InterPro" id="IPR017871">
    <property type="entry name" value="ABC_transporter-like_CS"/>
</dbReference>
<gene>
    <name evidence="6" type="ORF">JDV75_10915</name>
</gene>
<evidence type="ECO:0000256" key="2">
    <source>
        <dbReference type="ARBA" id="ARBA00022741"/>
    </source>
</evidence>
<dbReference type="SUPFAM" id="SSF52540">
    <property type="entry name" value="P-loop containing nucleoside triphosphate hydrolases"/>
    <property type="match status" value="1"/>
</dbReference>
<proteinExistence type="predicted"/>
<dbReference type="AlphaFoldDB" id="A0A934M856"/>
<dbReference type="InterPro" id="IPR027417">
    <property type="entry name" value="P-loop_NTPase"/>
</dbReference>
<reference evidence="6" key="1">
    <citation type="submission" date="2020-12" db="EMBL/GenBank/DDBJ databases">
        <title>Genome public.</title>
        <authorList>
            <person name="Sun Q."/>
        </authorList>
    </citation>
    <scope>NUCLEOTIDE SEQUENCE</scope>
    <source>
        <strain evidence="6">CCM 8863</strain>
    </source>
</reference>
<accession>A0A934M856</accession>
<evidence type="ECO:0000256" key="3">
    <source>
        <dbReference type="ARBA" id="ARBA00022840"/>
    </source>
</evidence>
<evidence type="ECO:0000259" key="5">
    <source>
        <dbReference type="PROSITE" id="PS50893"/>
    </source>
</evidence>
<feature type="domain" description="ABC transporter" evidence="5">
    <location>
        <begin position="14"/>
        <end position="225"/>
    </location>
</feature>
<dbReference type="InterPro" id="IPR050166">
    <property type="entry name" value="ABC_transporter_ATP-bind"/>
</dbReference>
<evidence type="ECO:0000256" key="4">
    <source>
        <dbReference type="SAM" id="MobiDB-lite"/>
    </source>
</evidence>
<evidence type="ECO:0000313" key="7">
    <source>
        <dbReference type="Proteomes" id="UP000645966"/>
    </source>
</evidence>
<dbReference type="PROSITE" id="PS00211">
    <property type="entry name" value="ABC_TRANSPORTER_1"/>
    <property type="match status" value="1"/>
</dbReference>
<dbReference type="Proteomes" id="UP000645966">
    <property type="component" value="Unassembled WGS sequence"/>
</dbReference>
<dbReference type="PANTHER" id="PTHR42788">
    <property type="entry name" value="TAURINE IMPORT ATP-BINDING PROTEIN-RELATED"/>
    <property type="match status" value="1"/>
</dbReference>
<feature type="region of interest" description="Disordered" evidence="4">
    <location>
        <begin position="206"/>
        <end position="225"/>
    </location>
</feature>
<dbReference type="RefSeq" id="WP_198739274.1">
    <property type="nucleotide sequence ID" value="NZ_JAEIOS010000015.1"/>
</dbReference>
<comment type="caution">
    <text evidence="6">The sequence shown here is derived from an EMBL/GenBank/DDBJ whole genome shotgun (WGS) entry which is preliminary data.</text>
</comment>
<dbReference type="PANTHER" id="PTHR42788:SF19">
    <property type="entry name" value="ALIPHATIC SULFONATES IMPORT ATP-BINDING PROTEIN SSUB 2"/>
    <property type="match status" value="1"/>
</dbReference>
<evidence type="ECO:0000256" key="1">
    <source>
        <dbReference type="ARBA" id="ARBA00022448"/>
    </source>
</evidence>
<dbReference type="InterPro" id="IPR003439">
    <property type="entry name" value="ABC_transporter-like_ATP-bd"/>
</dbReference>
<dbReference type="PROSITE" id="PS50893">
    <property type="entry name" value="ABC_TRANSPORTER_2"/>
    <property type="match status" value="1"/>
</dbReference>
<evidence type="ECO:0000313" key="6">
    <source>
        <dbReference type="EMBL" id="MBI8990262.1"/>
    </source>
</evidence>
<sequence length="225" mass="23911">MIAPVHARSDDGCLRLAGVTVARRGTVLIEDLSLDVRPGEVLGVSGPSGCGKTTLLRVISGLTKDFSGDVARPEGRIGMVFQEPRLLPWLTARDNIELVLPGLSSGERAATTDSWLDRVGLGEAAELLPAAMSGGMRQRVSVARAMATGPALLLVDEPFAALDKPLARRLRRLLLDVITRDTVTVWVTHDPEEIAEVSTARLAFDPPGEISVQVHPPTTEGSGTP</sequence>
<dbReference type="EMBL" id="JAEIOS010000015">
    <property type="protein sequence ID" value="MBI8990262.1"/>
    <property type="molecule type" value="Genomic_DNA"/>
</dbReference>
<dbReference type="Pfam" id="PF00005">
    <property type="entry name" value="ABC_tran"/>
    <property type="match status" value="1"/>
</dbReference>
<dbReference type="InterPro" id="IPR003593">
    <property type="entry name" value="AAA+_ATPase"/>
</dbReference>
<dbReference type="SMART" id="SM00382">
    <property type="entry name" value="AAA"/>
    <property type="match status" value="1"/>
</dbReference>
<dbReference type="GO" id="GO:0016887">
    <property type="term" value="F:ATP hydrolysis activity"/>
    <property type="evidence" value="ECO:0007669"/>
    <property type="project" value="InterPro"/>
</dbReference>
<name>A0A934M856_9CORY</name>
<dbReference type="Gene3D" id="3.40.50.300">
    <property type="entry name" value="P-loop containing nucleotide triphosphate hydrolases"/>
    <property type="match status" value="1"/>
</dbReference>
<keyword evidence="1" id="KW-0813">Transport</keyword>
<protein>
    <submittedName>
        <fullName evidence="6">ABC transporter ATP-binding protein</fullName>
    </submittedName>
</protein>
<organism evidence="6 7">
    <name type="scientific">Corynebacterium meridianum</name>
    <dbReference type="NCBI Taxonomy" id="2765363"/>
    <lineage>
        <taxon>Bacteria</taxon>
        <taxon>Bacillati</taxon>
        <taxon>Actinomycetota</taxon>
        <taxon>Actinomycetes</taxon>
        <taxon>Mycobacteriales</taxon>
        <taxon>Corynebacteriaceae</taxon>
        <taxon>Corynebacterium</taxon>
    </lineage>
</organism>
<keyword evidence="2" id="KW-0547">Nucleotide-binding</keyword>
<keyword evidence="7" id="KW-1185">Reference proteome</keyword>